<dbReference type="InterPro" id="IPR035948">
    <property type="entry name" value="YwqG-like_sf"/>
</dbReference>
<gene>
    <name evidence="1" type="ORF">LX83_005515</name>
</gene>
<comment type="caution">
    <text evidence="1">The sequence shown here is derived from an EMBL/GenBank/DDBJ whole genome shotgun (WGS) entry which is preliminary data.</text>
</comment>
<accession>A0AAE3KJ39</accession>
<organism evidence="1 2">
    <name type="scientific">Goodfellowiella coeruleoviolacea</name>
    <dbReference type="NCBI Taxonomy" id="334858"/>
    <lineage>
        <taxon>Bacteria</taxon>
        <taxon>Bacillati</taxon>
        <taxon>Actinomycetota</taxon>
        <taxon>Actinomycetes</taxon>
        <taxon>Pseudonocardiales</taxon>
        <taxon>Pseudonocardiaceae</taxon>
        <taxon>Goodfellowiella</taxon>
    </lineage>
</organism>
<evidence type="ECO:0000313" key="2">
    <source>
        <dbReference type="Proteomes" id="UP001206128"/>
    </source>
</evidence>
<name>A0AAE3KJ39_9PSEU</name>
<dbReference type="Pfam" id="PF09234">
    <property type="entry name" value="DUF1963"/>
    <property type="match status" value="2"/>
</dbReference>
<dbReference type="SUPFAM" id="SSF103032">
    <property type="entry name" value="Hypothetical protein YwqG"/>
    <property type="match status" value="1"/>
</dbReference>
<dbReference type="RefSeq" id="WP_253776683.1">
    <property type="nucleotide sequence ID" value="NZ_JAMTCK010000015.1"/>
</dbReference>
<evidence type="ECO:0000313" key="1">
    <source>
        <dbReference type="EMBL" id="MCP2168637.1"/>
    </source>
</evidence>
<protein>
    <recommendedName>
        <fullName evidence="3">DUF1963 domain-containing protein</fullName>
    </recommendedName>
</protein>
<dbReference type="InterPro" id="IPR015315">
    <property type="entry name" value="DUF1963"/>
</dbReference>
<keyword evidence="2" id="KW-1185">Reference proteome</keyword>
<dbReference type="Proteomes" id="UP001206128">
    <property type="component" value="Unassembled WGS sequence"/>
</dbReference>
<proteinExistence type="predicted"/>
<sequence length="192" mass="20861">MNDATDLVAEIERHCAEVLGQHGGRNMAALARRGHLIVPADAGEQGTGRCRLGGAALLEPGTRWPEVDGIPLSLLAVLDVDALACWLGAELPASPGLLNFFHIQPYLDHEQYDGVNPFTDPRSWRVIAARPEHAVETPAPAGHLTRAGEVLLRQLTSDDEFEWGDGGQLYYLISAEALRAGDFSRVRVHRGE</sequence>
<reference evidence="1" key="1">
    <citation type="submission" date="2022-06" db="EMBL/GenBank/DDBJ databases">
        <title>Genomic Encyclopedia of Archaeal and Bacterial Type Strains, Phase II (KMG-II): from individual species to whole genera.</title>
        <authorList>
            <person name="Goeker M."/>
        </authorList>
    </citation>
    <scope>NUCLEOTIDE SEQUENCE</scope>
    <source>
        <strain evidence="1">DSM 43935</strain>
    </source>
</reference>
<dbReference type="AlphaFoldDB" id="A0AAE3KJ39"/>
<dbReference type="EMBL" id="JAMTCK010000015">
    <property type="protein sequence ID" value="MCP2168637.1"/>
    <property type="molecule type" value="Genomic_DNA"/>
</dbReference>
<evidence type="ECO:0008006" key="3">
    <source>
        <dbReference type="Google" id="ProtNLM"/>
    </source>
</evidence>
<dbReference type="Gene3D" id="2.30.320.10">
    <property type="entry name" value="YwqG-like"/>
    <property type="match status" value="1"/>
</dbReference>